<gene>
    <name evidence="1" type="ORF">SAMN06265370_110142</name>
</gene>
<organism evidence="1 2">
    <name type="scientific">Puniceibacterium sediminis</name>
    <dbReference type="NCBI Taxonomy" id="1608407"/>
    <lineage>
        <taxon>Bacteria</taxon>
        <taxon>Pseudomonadati</taxon>
        <taxon>Pseudomonadota</taxon>
        <taxon>Alphaproteobacteria</taxon>
        <taxon>Rhodobacterales</taxon>
        <taxon>Paracoccaceae</taxon>
        <taxon>Puniceibacterium</taxon>
    </lineage>
</organism>
<dbReference type="CDD" id="cd15482">
    <property type="entry name" value="Sialidase_non-viral"/>
    <property type="match status" value="1"/>
</dbReference>
<name>A0A238XEA0_9RHOB</name>
<protein>
    <recommendedName>
        <fullName evidence="3">BNR repeat-like domain-containing protein</fullName>
    </recommendedName>
</protein>
<dbReference type="Proteomes" id="UP000198417">
    <property type="component" value="Unassembled WGS sequence"/>
</dbReference>
<dbReference type="EMBL" id="FZNN01000010">
    <property type="protein sequence ID" value="SNR56891.1"/>
    <property type="molecule type" value="Genomic_DNA"/>
</dbReference>
<evidence type="ECO:0000313" key="1">
    <source>
        <dbReference type="EMBL" id="SNR56891.1"/>
    </source>
</evidence>
<evidence type="ECO:0008006" key="3">
    <source>
        <dbReference type="Google" id="ProtNLM"/>
    </source>
</evidence>
<keyword evidence="2" id="KW-1185">Reference proteome</keyword>
<evidence type="ECO:0000313" key="2">
    <source>
        <dbReference type="Proteomes" id="UP000198417"/>
    </source>
</evidence>
<dbReference type="SUPFAM" id="SSF50939">
    <property type="entry name" value="Sialidases"/>
    <property type="match status" value="1"/>
</dbReference>
<dbReference type="AlphaFoldDB" id="A0A238XEA0"/>
<reference evidence="1 2" key="1">
    <citation type="submission" date="2017-06" db="EMBL/GenBank/DDBJ databases">
        <authorList>
            <person name="Kim H.J."/>
            <person name="Triplett B.A."/>
        </authorList>
    </citation>
    <scope>NUCLEOTIDE SEQUENCE [LARGE SCALE GENOMIC DNA]</scope>
    <source>
        <strain evidence="1 2">DSM 29052</strain>
    </source>
</reference>
<dbReference type="InterPro" id="IPR036278">
    <property type="entry name" value="Sialidase_sf"/>
</dbReference>
<proteinExistence type="predicted"/>
<sequence length="312" mass="35029">MYPVNAAMSDARRASLYDELGEDDTRPDADPAGGGLPVWGVLRAPVALCLSADGGRTFPERFLIEDGVGACLSNNSVDGQNRELSYPWLIEARDGCLHLAYTYHRRAIKHVRLDTGWRGRLEKLENLCRLFGRNASPGRMRRSRSKPLGAQLPGINQRGQYVDVVRPTHTRDIEGCAMIHRRTVDRQAERDSHSGIKRDQLVRNMPLIVILGHDQIEIPTVGPIVIRIRRLHRLRLSLRPGPFLRPGGPVGHPHVRTARFPRSVGVIPATAIRGFATPMRWNGRWPTWIVSATLWGVAWVRRPSGKHVLRHG</sequence>
<accession>A0A238XEA0</accession>